<keyword evidence="2" id="KW-1185">Reference proteome</keyword>
<name>A0ABY4H869_9BACI</name>
<accession>A0ABY4H869</accession>
<dbReference type="EMBL" id="CP095075">
    <property type="protein sequence ID" value="UOR10892.1"/>
    <property type="molecule type" value="Genomic_DNA"/>
</dbReference>
<proteinExistence type="predicted"/>
<sequence>MIEGYHHLSNAYRVTTYLLNIPIVNDNSLEQRFRLTLGNKQTSLSQALTLLNENKMNKDRFHTLSFEIYHSDEVGNLLFGAWKRATKWNGLKGKSTVKEMSKYKSQVKRDLQLAIPLLEEILGDDDIKYVVPALYRSKNR</sequence>
<organism evidence="1 2">
    <name type="scientific">Halobacillus amylolyticus</name>
    <dbReference type="NCBI Taxonomy" id="2932259"/>
    <lineage>
        <taxon>Bacteria</taxon>
        <taxon>Bacillati</taxon>
        <taxon>Bacillota</taxon>
        <taxon>Bacilli</taxon>
        <taxon>Bacillales</taxon>
        <taxon>Bacillaceae</taxon>
        <taxon>Halobacillus</taxon>
    </lineage>
</organism>
<protein>
    <submittedName>
        <fullName evidence="1">Uncharacterized protein</fullName>
    </submittedName>
</protein>
<reference evidence="1" key="1">
    <citation type="submission" date="2022-04" db="EMBL/GenBank/DDBJ databases">
        <title>Halobacillus sp. isolated from saltern.</title>
        <authorList>
            <person name="Won M."/>
            <person name="Lee C.-M."/>
            <person name="Woen H.-Y."/>
            <person name="Kwon S.-W."/>
        </authorList>
    </citation>
    <scope>NUCLEOTIDE SEQUENCE</scope>
    <source>
        <strain evidence="1">SSHM10-5</strain>
    </source>
</reference>
<dbReference type="Proteomes" id="UP000830326">
    <property type="component" value="Chromosome"/>
</dbReference>
<gene>
    <name evidence="1" type="ORF">MUO15_14925</name>
</gene>
<evidence type="ECO:0000313" key="2">
    <source>
        <dbReference type="Proteomes" id="UP000830326"/>
    </source>
</evidence>
<evidence type="ECO:0000313" key="1">
    <source>
        <dbReference type="EMBL" id="UOR10892.1"/>
    </source>
</evidence>
<dbReference type="RefSeq" id="WP_245030334.1">
    <property type="nucleotide sequence ID" value="NZ_CP095075.1"/>
</dbReference>